<dbReference type="EMBL" id="JAOPGA020000734">
    <property type="protein sequence ID" value="KAL0481158.1"/>
    <property type="molecule type" value="Genomic_DNA"/>
</dbReference>
<dbReference type="SMART" id="SM00175">
    <property type="entry name" value="RAB"/>
    <property type="match status" value="1"/>
</dbReference>
<comment type="caution">
    <text evidence="8">The sequence shown here is derived from an EMBL/GenBank/DDBJ whole genome shotgun (WGS) entry which is preliminary data.</text>
</comment>
<gene>
    <name evidence="8" type="ORF">AKO1_012633</name>
</gene>
<sequence>MEHRIVMLGSGGVGKSAISLMFIKGEFVERYDPTIEDAYRKAIQIDNERVNIDLLDTAGQEEFTALRDTYMRTGQGFIIVYSVIDPSSFHEADEIFAQLLRTKDADRLPVVIAANKCDCVNDRSVTTKEGQMLAKKYGATYLEVSARNFTLVLSCFEEVVRAINSSGDEGESKCFEEPIHQKAVTVSKKTKRKCTVM</sequence>
<dbReference type="PROSITE" id="PS51421">
    <property type="entry name" value="RAS"/>
    <property type="match status" value="1"/>
</dbReference>
<dbReference type="EC" id="3.6.5.2" evidence="2"/>
<dbReference type="SUPFAM" id="SSF52540">
    <property type="entry name" value="P-loop containing nucleoside triphosphate hydrolases"/>
    <property type="match status" value="1"/>
</dbReference>
<evidence type="ECO:0000256" key="4">
    <source>
        <dbReference type="ARBA" id="ARBA00022741"/>
    </source>
</evidence>
<dbReference type="GO" id="GO:0005886">
    <property type="term" value="C:plasma membrane"/>
    <property type="evidence" value="ECO:0007669"/>
    <property type="project" value="UniProtKB-SubCell"/>
</dbReference>
<evidence type="ECO:0000256" key="2">
    <source>
        <dbReference type="ARBA" id="ARBA00011984"/>
    </source>
</evidence>
<reference evidence="8 9" key="1">
    <citation type="submission" date="2024-03" db="EMBL/GenBank/DDBJ databases">
        <title>The Acrasis kona genome and developmental transcriptomes reveal deep origins of eukaryotic multicellular pathways.</title>
        <authorList>
            <person name="Sheikh S."/>
            <person name="Fu C.-J."/>
            <person name="Brown M.W."/>
            <person name="Baldauf S.L."/>
        </authorList>
    </citation>
    <scope>NUCLEOTIDE SEQUENCE [LARGE SCALE GENOMIC DNA]</scope>
    <source>
        <strain evidence="8 9">ATCC MYA-3509</strain>
    </source>
</reference>
<evidence type="ECO:0000313" key="8">
    <source>
        <dbReference type="EMBL" id="KAL0481158.1"/>
    </source>
</evidence>
<evidence type="ECO:0000256" key="1">
    <source>
        <dbReference type="ARBA" id="ARBA00004236"/>
    </source>
</evidence>
<name>A0AAW2YUR1_9EUKA</name>
<evidence type="ECO:0000256" key="6">
    <source>
        <dbReference type="ARBA" id="ARBA00023134"/>
    </source>
</evidence>
<dbReference type="SMART" id="SM00173">
    <property type="entry name" value="RAS"/>
    <property type="match status" value="1"/>
</dbReference>
<proteinExistence type="predicted"/>
<evidence type="ECO:0000256" key="3">
    <source>
        <dbReference type="ARBA" id="ARBA00022475"/>
    </source>
</evidence>
<dbReference type="PRINTS" id="PR00449">
    <property type="entry name" value="RASTRNSFRMNG"/>
</dbReference>
<dbReference type="Proteomes" id="UP001431209">
    <property type="component" value="Unassembled WGS sequence"/>
</dbReference>
<evidence type="ECO:0000256" key="5">
    <source>
        <dbReference type="ARBA" id="ARBA00022801"/>
    </source>
</evidence>
<dbReference type="InterPro" id="IPR020849">
    <property type="entry name" value="Small_GTPase_Ras-type"/>
</dbReference>
<dbReference type="FunFam" id="3.40.50.300:FF:000343">
    <property type="entry name" value="Ras family gtpase"/>
    <property type="match status" value="1"/>
</dbReference>
<organism evidence="8 9">
    <name type="scientific">Acrasis kona</name>
    <dbReference type="NCBI Taxonomy" id="1008807"/>
    <lineage>
        <taxon>Eukaryota</taxon>
        <taxon>Discoba</taxon>
        <taxon>Heterolobosea</taxon>
        <taxon>Tetramitia</taxon>
        <taxon>Eutetramitia</taxon>
        <taxon>Acrasidae</taxon>
        <taxon>Acrasis</taxon>
    </lineage>
</organism>
<keyword evidence="3" id="KW-1003">Cell membrane</keyword>
<dbReference type="Pfam" id="PF00071">
    <property type="entry name" value="Ras"/>
    <property type="match status" value="1"/>
</dbReference>
<evidence type="ECO:0000313" key="9">
    <source>
        <dbReference type="Proteomes" id="UP001431209"/>
    </source>
</evidence>
<accession>A0AAW2YUR1</accession>
<comment type="subcellular location">
    <subcellularLocation>
        <location evidence="1">Cell membrane</location>
    </subcellularLocation>
</comment>
<dbReference type="GO" id="GO:0007165">
    <property type="term" value="P:signal transduction"/>
    <property type="evidence" value="ECO:0007669"/>
    <property type="project" value="InterPro"/>
</dbReference>
<dbReference type="InterPro" id="IPR005225">
    <property type="entry name" value="Small_GTP-bd"/>
</dbReference>
<dbReference type="NCBIfam" id="TIGR00231">
    <property type="entry name" value="small_GTP"/>
    <property type="match status" value="1"/>
</dbReference>
<dbReference type="SMART" id="SM00176">
    <property type="entry name" value="RAN"/>
    <property type="match status" value="1"/>
</dbReference>
<dbReference type="SMART" id="SM00174">
    <property type="entry name" value="RHO"/>
    <property type="match status" value="1"/>
</dbReference>
<keyword evidence="4" id="KW-0547">Nucleotide-binding</keyword>
<evidence type="ECO:0000256" key="7">
    <source>
        <dbReference type="ARBA" id="ARBA00023136"/>
    </source>
</evidence>
<keyword evidence="7" id="KW-0472">Membrane</keyword>
<keyword evidence="5" id="KW-0378">Hydrolase</keyword>
<dbReference type="GO" id="GO:0003925">
    <property type="term" value="F:G protein activity"/>
    <property type="evidence" value="ECO:0007669"/>
    <property type="project" value="UniProtKB-EC"/>
</dbReference>
<dbReference type="PROSITE" id="PS51419">
    <property type="entry name" value="RAB"/>
    <property type="match status" value="1"/>
</dbReference>
<dbReference type="Gene3D" id="3.40.50.300">
    <property type="entry name" value="P-loop containing nucleotide triphosphate hydrolases"/>
    <property type="match status" value="1"/>
</dbReference>
<keyword evidence="6" id="KW-0342">GTP-binding</keyword>
<protein>
    <recommendedName>
        <fullName evidence="2">small monomeric GTPase</fullName>
        <ecNumber evidence="2">3.6.5.2</ecNumber>
    </recommendedName>
</protein>
<dbReference type="AlphaFoldDB" id="A0AAW2YUR1"/>
<dbReference type="GO" id="GO:0005525">
    <property type="term" value="F:GTP binding"/>
    <property type="evidence" value="ECO:0007669"/>
    <property type="project" value="UniProtKB-KW"/>
</dbReference>
<dbReference type="InterPro" id="IPR027417">
    <property type="entry name" value="P-loop_NTPase"/>
</dbReference>
<dbReference type="PROSITE" id="PS51420">
    <property type="entry name" value="RHO"/>
    <property type="match status" value="1"/>
</dbReference>
<dbReference type="InterPro" id="IPR001806">
    <property type="entry name" value="Small_GTPase"/>
</dbReference>
<dbReference type="PANTHER" id="PTHR24070">
    <property type="entry name" value="RAS, DI-RAS, AND RHEB FAMILY MEMBERS OF SMALL GTPASE SUPERFAMILY"/>
    <property type="match status" value="1"/>
</dbReference>
<keyword evidence="9" id="KW-1185">Reference proteome</keyword>
<dbReference type="CDD" id="cd00876">
    <property type="entry name" value="Ras"/>
    <property type="match status" value="1"/>
</dbReference>